<dbReference type="Proteomes" id="UP001275057">
    <property type="component" value="Unassembled WGS sequence"/>
</dbReference>
<reference evidence="1 2" key="1">
    <citation type="submission" date="2023-11" db="EMBL/GenBank/DDBJ databases">
        <title>Detection of rare carbapenemases in Enterobacterales - comparison of two colorimetric and two CIM-based carbapenemase assays.</title>
        <authorList>
            <person name="Schaffarczyk L."/>
            <person name="Noster J."/>
            <person name="Stelzer Y."/>
            <person name="Sattler J."/>
            <person name="Gatermann S."/>
            <person name="Hamprecht A."/>
        </authorList>
    </citation>
    <scope>NUCLEOTIDE SEQUENCE [LARGE SCALE GENOMIC DNA]</scope>
    <source>
        <strain evidence="1 2">CIM-Carb-136</strain>
    </source>
</reference>
<dbReference type="AlphaFoldDB" id="A0ABD5ILV4"/>
<accession>A0ABD5ILV4</accession>
<dbReference type="RefSeq" id="WP_319857690.1">
    <property type="nucleotide sequence ID" value="NZ_JAXABG010000019.1"/>
</dbReference>
<dbReference type="EMBL" id="JAXABG010000019">
    <property type="protein sequence ID" value="MDX7085064.1"/>
    <property type="molecule type" value="Genomic_DNA"/>
</dbReference>
<organism evidence="1 2">
    <name type="scientific">Serratia marcescens</name>
    <dbReference type="NCBI Taxonomy" id="615"/>
    <lineage>
        <taxon>Bacteria</taxon>
        <taxon>Pseudomonadati</taxon>
        <taxon>Pseudomonadota</taxon>
        <taxon>Gammaproteobacteria</taxon>
        <taxon>Enterobacterales</taxon>
        <taxon>Yersiniaceae</taxon>
        <taxon>Serratia</taxon>
    </lineage>
</organism>
<proteinExistence type="predicted"/>
<name>A0ABD5ILV4_SERMA</name>
<gene>
    <name evidence="1" type="ORF">SJ435_22015</name>
</gene>
<protein>
    <submittedName>
        <fullName evidence="1">Uncharacterized protein</fullName>
    </submittedName>
</protein>
<comment type="caution">
    <text evidence="1">The sequence shown here is derived from an EMBL/GenBank/DDBJ whole genome shotgun (WGS) entry which is preliminary data.</text>
</comment>
<evidence type="ECO:0000313" key="2">
    <source>
        <dbReference type="Proteomes" id="UP001275057"/>
    </source>
</evidence>
<evidence type="ECO:0000313" key="1">
    <source>
        <dbReference type="EMBL" id="MDX7085064.1"/>
    </source>
</evidence>
<sequence>MTILGFIITIIILKQTKDIKKSFLNKARLPEIQNELNSCASNINKQIDDWEGSKERISVEFSKCAGLLDSLIKKLDNEQNIRAKALLKKLKSRPYYILPPIKNRITNKETAWSLYEDLSELNSNLSQIIKDSHWG</sequence>